<dbReference type="PROSITE" id="PS50089">
    <property type="entry name" value="ZF_RING_2"/>
    <property type="match status" value="1"/>
</dbReference>
<dbReference type="GO" id="GO:0071011">
    <property type="term" value="C:precatalytic spliceosome"/>
    <property type="evidence" value="ECO:0007669"/>
    <property type="project" value="TreeGrafter"/>
</dbReference>
<dbReference type="Gene3D" id="3.30.160.60">
    <property type="entry name" value="Classic Zinc Finger"/>
    <property type="match status" value="3"/>
</dbReference>
<dbReference type="InterPro" id="IPR006561">
    <property type="entry name" value="DZF_dom"/>
</dbReference>
<evidence type="ECO:0000256" key="2">
    <source>
        <dbReference type="ARBA" id="ARBA00004496"/>
    </source>
</evidence>
<evidence type="ECO:0000259" key="14">
    <source>
        <dbReference type="PROSITE" id="PS51703"/>
    </source>
</evidence>
<evidence type="ECO:0000256" key="4">
    <source>
        <dbReference type="ARBA" id="ARBA00009273"/>
    </source>
</evidence>
<dbReference type="SMART" id="SM00451">
    <property type="entry name" value="ZnF_U1"/>
    <property type="match status" value="3"/>
</dbReference>
<keyword evidence="6" id="KW-0479">Metal-binding</keyword>
<protein>
    <recommendedName>
        <fullName evidence="17">Zinc finger protein</fullName>
    </recommendedName>
</protein>
<feature type="region of interest" description="Disordered" evidence="12">
    <location>
        <begin position="916"/>
        <end position="935"/>
    </location>
</feature>
<dbReference type="InterPro" id="IPR049401">
    <property type="entry name" value="DZF_dom_N"/>
</dbReference>
<keyword evidence="8" id="KW-0833">Ubl conjugation pathway</keyword>
<evidence type="ECO:0000256" key="1">
    <source>
        <dbReference type="ARBA" id="ARBA00004123"/>
    </source>
</evidence>
<keyword evidence="9" id="KW-0862">Zinc</keyword>
<organism evidence="15">
    <name type="scientific">Notodromas monacha</name>
    <dbReference type="NCBI Taxonomy" id="399045"/>
    <lineage>
        <taxon>Eukaryota</taxon>
        <taxon>Metazoa</taxon>
        <taxon>Ecdysozoa</taxon>
        <taxon>Arthropoda</taxon>
        <taxon>Crustacea</taxon>
        <taxon>Oligostraca</taxon>
        <taxon>Ostracoda</taxon>
        <taxon>Podocopa</taxon>
        <taxon>Podocopida</taxon>
        <taxon>Cypridocopina</taxon>
        <taxon>Cypridoidea</taxon>
        <taxon>Cyprididae</taxon>
        <taxon>Notodromas</taxon>
    </lineage>
</organism>
<dbReference type="InterPro" id="IPR043519">
    <property type="entry name" value="NT_sf"/>
</dbReference>
<sequence length="1006" mass="110311">MADPQSSAMEVDQEVDVSSSSALKADKKRFEVKKWNAVALWAWDIVVDNCAICRNHIMDLCIECQANQASATSDECTVAWGVCNHAFHFHCISRWLKTRQVCPLDNRDWEFQNDSICDAMDASAYYQYSQIGKQVTPEVNVRPCPPPPPPPGTEAHGLYQQHAPLGTVSYPGVSLSSDYGYGSSADTPTGFHPPAFFSHYPSAYQTPELSAGEGAVAGNPWNKAARGGPRNHTNRKVHGGMASGILKGFVPASNGDSSTASSGGSREFSGHRGPHKHGLGYGGPRQEQILYCEICKISCAGQQTYNEHLEGQKHKKKELASKAGAASSVPKGGTALHCELCDVACTGSDAYAAHIRGSKHQRVVKLHQKLGKPIPSTEPVVISNAPTANGTSAKKGKKPAGFVGNEKTQSAPMIGPVAPPHLAGKVVTVPVGGEDSSGGSETIIIPKLPDEKDVQPVGAKKVVSFNCKLCDCKFSDPNAKEMHLKGRRHRLQYKKKVDPSLEVLDKGNPRHSRTQQMRPLMPPMRRPPLLGSCPSDLPFPMNTRMMDEGEWRMWDDPGWGYGTRFGRPGPGGMPPPSLMSMPANYMMGNPNQQFSPMPYQQYQQSGPQETIMDRYVSARHRQIYPAESELGNVQKMVAMVEKGLKGASDALEGLDSAAGSVRKDPKVEDKRMVKGVMPVGALAKGLVIRGEQLVQLVVLCMQKPTQSLLKQVVELLPAQIPNGSDIYSYKVVPEDASIFINSVKEPHVSVQVIFTSLLVRAENVPEEQKKVEDPLDLLSQDKCLEGLAFLRHSKWYQAKAHGLQSCTMVIRIMRDFCRRESSWHCMRPWHLELLVHKVVESAKTPLSPGDAFKRVFEAVSAGILLPGNRLTDPCEKNSVDAGAYLSDQQRHDLTFTAQTCLRQITFRMAHQVLGMNDKDASSRRPTDTQLGKRRLDASAAAGCNWSLMKREKKAISTCEMRKQKYSNNVIDGLRDDARSPVKVKEPEDSSEKIGADDKKTKVDPVD</sequence>
<evidence type="ECO:0000259" key="13">
    <source>
        <dbReference type="PROSITE" id="PS50089"/>
    </source>
</evidence>
<accession>A0A7R9BGK2</accession>
<dbReference type="Pfam" id="PF12678">
    <property type="entry name" value="zf-rbx1"/>
    <property type="match status" value="1"/>
</dbReference>
<feature type="region of interest" description="Disordered" evidence="12">
    <location>
        <begin position="502"/>
        <end position="537"/>
    </location>
</feature>
<feature type="region of interest" description="Disordered" evidence="12">
    <location>
        <begin position="375"/>
        <end position="399"/>
    </location>
</feature>
<dbReference type="InterPro" id="IPR036236">
    <property type="entry name" value="Znf_C2H2_sf"/>
</dbReference>
<feature type="compositionally biased region" description="Basic and acidic residues" evidence="12">
    <location>
        <begin position="916"/>
        <end position="926"/>
    </location>
</feature>
<dbReference type="Proteomes" id="UP000678499">
    <property type="component" value="Unassembled WGS sequence"/>
</dbReference>
<evidence type="ECO:0008006" key="17">
    <source>
        <dbReference type="Google" id="ProtNLM"/>
    </source>
</evidence>
<evidence type="ECO:0000256" key="11">
    <source>
        <dbReference type="PROSITE-ProRule" id="PRU00175"/>
    </source>
</evidence>
<dbReference type="Gene3D" id="1.10.1410.40">
    <property type="match status" value="1"/>
</dbReference>
<dbReference type="FunFam" id="3.30.460.10:FF:000010">
    <property type="entry name" value="Zinc finger RNA-binding protein 2"/>
    <property type="match status" value="1"/>
</dbReference>
<keyword evidence="16" id="KW-1185">Reference proteome</keyword>
<dbReference type="GO" id="GO:0008270">
    <property type="term" value="F:zinc ion binding"/>
    <property type="evidence" value="ECO:0007669"/>
    <property type="project" value="UniProtKB-KW"/>
</dbReference>
<comment type="similarity">
    <text evidence="4">Belongs to the RING-box family.</text>
</comment>
<evidence type="ECO:0000256" key="9">
    <source>
        <dbReference type="ARBA" id="ARBA00022833"/>
    </source>
</evidence>
<dbReference type="SMART" id="SM00355">
    <property type="entry name" value="ZnF_C2H2"/>
    <property type="match status" value="3"/>
</dbReference>
<dbReference type="CDD" id="cd16485">
    <property type="entry name" value="mRING-H2-C3H2C2D_RBX1"/>
    <property type="match status" value="1"/>
</dbReference>
<dbReference type="Pfam" id="PF07528">
    <property type="entry name" value="DZF_N"/>
    <property type="match status" value="1"/>
</dbReference>
<dbReference type="FunFam" id="3.30.160.60:FF:002080">
    <property type="entry name" value="Zinc finger RNA-binding protein"/>
    <property type="match status" value="1"/>
</dbReference>
<dbReference type="PANTHER" id="PTHR45762">
    <property type="entry name" value="ZINC FINGER RNA-BINDING PROTEIN"/>
    <property type="match status" value="1"/>
</dbReference>
<dbReference type="InterPro" id="IPR013087">
    <property type="entry name" value="Znf_C2H2_type"/>
</dbReference>
<feature type="region of interest" description="Disordered" evidence="12">
    <location>
        <begin position="214"/>
        <end position="281"/>
    </location>
</feature>
<keyword evidence="5" id="KW-0963">Cytoplasm</keyword>
<dbReference type="Pfam" id="PF20965">
    <property type="entry name" value="DZF_C"/>
    <property type="match status" value="1"/>
</dbReference>
<dbReference type="GO" id="GO:0003725">
    <property type="term" value="F:double-stranded RNA binding"/>
    <property type="evidence" value="ECO:0007669"/>
    <property type="project" value="TreeGrafter"/>
</dbReference>
<evidence type="ECO:0000256" key="6">
    <source>
        <dbReference type="ARBA" id="ARBA00022723"/>
    </source>
</evidence>
<dbReference type="SMART" id="SM00572">
    <property type="entry name" value="DZF"/>
    <property type="match status" value="1"/>
</dbReference>
<gene>
    <name evidence="15" type="ORF">NMOB1V02_LOCUS1220</name>
</gene>
<dbReference type="InterPro" id="IPR013083">
    <property type="entry name" value="Znf_RING/FYVE/PHD"/>
</dbReference>
<dbReference type="GO" id="GO:0005737">
    <property type="term" value="C:cytoplasm"/>
    <property type="evidence" value="ECO:0007669"/>
    <property type="project" value="UniProtKB-SubCell"/>
</dbReference>
<dbReference type="Gene3D" id="3.30.460.10">
    <property type="entry name" value="Beta Polymerase, domain 2"/>
    <property type="match status" value="1"/>
</dbReference>
<feature type="compositionally biased region" description="Polar residues" evidence="12">
    <location>
        <begin position="254"/>
        <end position="264"/>
    </location>
</feature>
<evidence type="ECO:0000256" key="3">
    <source>
        <dbReference type="ARBA" id="ARBA00004906"/>
    </source>
</evidence>
<dbReference type="FunFam" id="3.30.160.60:FF:000210">
    <property type="entry name" value="Zinc finger RNA-binding protein 2"/>
    <property type="match status" value="1"/>
</dbReference>
<dbReference type="SUPFAM" id="SSF57667">
    <property type="entry name" value="beta-beta-alpha zinc fingers"/>
    <property type="match status" value="3"/>
</dbReference>
<dbReference type="PROSITE" id="PS00028">
    <property type="entry name" value="ZINC_FINGER_C2H2_1"/>
    <property type="match status" value="1"/>
</dbReference>
<keyword evidence="7 11" id="KW-0863">Zinc-finger</keyword>
<dbReference type="FunFam" id="1.10.1410.40:FF:000001">
    <property type="entry name" value="interleukin enhancer-binding factor 3 isoform X1"/>
    <property type="match status" value="1"/>
</dbReference>
<dbReference type="PROSITE" id="PS51703">
    <property type="entry name" value="DZF"/>
    <property type="match status" value="1"/>
</dbReference>
<dbReference type="AlphaFoldDB" id="A0A7R9BGK2"/>
<dbReference type="Pfam" id="PF12874">
    <property type="entry name" value="zf-met"/>
    <property type="match status" value="2"/>
</dbReference>
<dbReference type="InterPro" id="IPR024766">
    <property type="entry name" value="Znf_RING_H2"/>
</dbReference>
<evidence type="ECO:0000313" key="15">
    <source>
        <dbReference type="EMBL" id="CAD7273327.1"/>
    </source>
</evidence>
<dbReference type="InterPro" id="IPR003604">
    <property type="entry name" value="Matrin/U1-like-C_Znf_C2H2"/>
</dbReference>
<dbReference type="SUPFAM" id="SSF57850">
    <property type="entry name" value="RING/U-box"/>
    <property type="match status" value="1"/>
</dbReference>
<dbReference type="Pfam" id="PF12171">
    <property type="entry name" value="zf-C2H2_jaz"/>
    <property type="match status" value="1"/>
</dbReference>
<dbReference type="InterPro" id="IPR049402">
    <property type="entry name" value="DZF_dom_C"/>
</dbReference>
<dbReference type="InterPro" id="IPR001841">
    <property type="entry name" value="Znf_RING"/>
</dbReference>
<feature type="region of interest" description="Disordered" evidence="12">
    <location>
        <begin position="966"/>
        <end position="1006"/>
    </location>
</feature>
<comment type="pathway">
    <text evidence="3">Protein modification; protein ubiquitination.</text>
</comment>
<dbReference type="EMBL" id="OA882156">
    <property type="protein sequence ID" value="CAD7273327.1"/>
    <property type="molecule type" value="Genomic_DNA"/>
</dbReference>
<dbReference type="PANTHER" id="PTHR45762:SF3">
    <property type="entry name" value="ZINC-FINGER PROTEIN AT 72D, ISOFORM B"/>
    <property type="match status" value="1"/>
</dbReference>
<proteinExistence type="inferred from homology"/>
<dbReference type="EMBL" id="CAJPEX010000119">
    <property type="protein sequence ID" value="CAG0913479.1"/>
    <property type="molecule type" value="Genomic_DNA"/>
</dbReference>
<evidence type="ECO:0000256" key="7">
    <source>
        <dbReference type="ARBA" id="ARBA00022771"/>
    </source>
</evidence>
<feature type="domain" description="RING-type" evidence="13">
    <location>
        <begin position="61"/>
        <end position="106"/>
    </location>
</feature>
<evidence type="ECO:0000313" key="16">
    <source>
        <dbReference type="Proteomes" id="UP000678499"/>
    </source>
</evidence>
<dbReference type="FunFam" id="3.30.40.10:FF:000010">
    <property type="entry name" value="E3 ubiquitin-protein ligase RBX1"/>
    <property type="match status" value="1"/>
</dbReference>
<evidence type="ECO:0000256" key="10">
    <source>
        <dbReference type="ARBA" id="ARBA00023242"/>
    </source>
</evidence>
<name>A0A7R9BGK2_9CRUS</name>
<dbReference type="OrthoDB" id="8898434at2759"/>
<evidence type="ECO:0000256" key="8">
    <source>
        <dbReference type="ARBA" id="ARBA00022786"/>
    </source>
</evidence>
<evidence type="ECO:0000256" key="5">
    <source>
        <dbReference type="ARBA" id="ARBA00022490"/>
    </source>
</evidence>
<dbReference type="GO" id="GO:0031462">
    <property type="term" value="C:Cul2-RING ubiquitin ligase complex"/>
    <property type="evidence" value="ECO:0007669"/>
    <property type="project" value="UniProtKB-ARBA"/>
</dbReference>
<feature type="compositionally biased region" description="Basic and acidic residues" evidence="12">
    <location>
        <begin position="972"/>
        <end position="1006"/>
    </location>
</feature>
<dbReference type="GO" id="GO:0003727">
    <property type="term" value="F:single-stranded RNA binding"/>
    <property type="evidence" value="ECO:0007669"/>
    <property type="project" value="TreeGrafter"/>
</dbReference>
<comment type="subcellular location">
    <subcellularLocation>
        <location evidence="2">Cytoplasm</location>
    </subcellularLocation>
    <subcellularLocation>
        <location evidence="1">Nucleus</location>
    </subcellularLocation>
</comment>
<reference evidence="15" key="1">
    <citation type="submission" date="2020-11" db="EMBL/GenBank/DDBJ databases">
        <authorList>
            <person name="Tran Van P."/>
        </authorList>
    </citation>
    <scope>NUCLEOTIDE SEQUENCE</scope>
</reference>
<feature type="domain" description="DZF" evidence="14">
    <location>
        <begin position="592"/>
        <end position="956"/>
    </location>
</feature>
<evidence type="ECO:0000256" key="12">
    <source>
        <dbReference type="SAM" id="MobiDB-lite"/>
    </source>
</evidence>
<dbReference type="InterPro" id="IPR022755">
    <property type="entry name" value="Znf_C2H2_jaz"/>
</dbReference>
<keyword evidence="10" id="KW-0539">Nucleus</keyword>
<dbReference type="Gene3D" id="3.30.40.10">
    <property type="entry name" value="Zinc/RING finger domain, C3HC4 (zinc finger)"/>
    <property type="match status" value="1"/>
</dbReference>